<feature type="non-terminal residue" evidence="1">
    <location>
        <position position="1"/>
    </location>
</feature>
<comment type="caution">
    <text evidence="1">The sequence shown here is derived from an EMBL/GenBank/DDBJ whole genome shotgun (WGS) entry which is preliminary data.</text>
</comment>
<accession>X1G4J7</accession>
<gene>
    <name evidence="1" type="ORF">S01H4_66875</name>
</gene>
<organism evidence="1">
    <name type="scientific">marine sediment metagenome</name>
    <dbReference type="NCBI Taxonomy" id="412755"/>
    <lineage>
        <taxon>unclassified sequences</taxon>
        <taxon>metagenomes</taxon>
        <taxon>ecological metagenomes</taxon>
    </lineage>
</organism>
<evidence type="ECO:0000313" key="1">
    <source>
        <dbReference type="EMBL" id="GAH27943.1"/>
    </source>
</evidence>
<sequence>GAGRAMELLNGSIDWRDYLLLRLYTYSQFKQAPLYFRGWANRTLDLYKQIKEVKK</sequence>
<name>X1G4J7_9ZZZZ</name>
<proteinExistence type="predicted"/>
<dbReference type="EMBL" id="BART01041667">
    <property type="protein sequence ID" value="GAH27943.1"/>
    <property type="molecule type" value="Genomic_DNA"/>
</dbReference>
<reference evidence="1" key="1">
    <citation type="journal article" date="2014" name="Front. Microbiol.">
        <title>High frequency of phylogenetically diverse reductive dehalogenase-homologous genes in deep subseafloor sedimentary metagenomes.</title>
        <authorList>
            <person name="Kawai M."/>
            <person name="Futagami T."/>
            <person name="Toyoda A."/>
            <person name="Takaki Y."/>
            <person name="Nishi S."/>
            <person name="Hori S."/>
            <person name="Arai W."/>
            <person name="Tsubouchi T."/>
            <person name="Morono Y."/>
            <person name="Uchiyama I."/>
            <person name="Ito T."/>
            <person name="Fujiyama A."/>
            <person name="Inagaki F."/>
            <person name="Takami H."/>
        </authorList>
    </citation>
    <scope>NUCLEOTIDE SEQUENCE</scope>
    <source>
        <strain evidence="1">Expedition CK06-06</strain>
    </source>
</reference>
<dbReference type="AlphaFoldDB" id="X1G4J7"/>
<protein>
    <submittedName>
        <fullName evidence="1">Uncharacterized protein</fullName>
    </submittedName>
</protein>